<keyword evidence="7" id="KW-0503">Monooxygenase</keyword>
<evidence type="ECO:0000256" key="7">
    <source>
        <dbReference type="ARBA" id="ARBA00023033"/>
    </source>
</evidence>
<comment type="similarity">
    <text evidence="2">Belongs to the FAD-binding monooxygenase family.</text>
</comment>
<protein>
    <submittedName>
        <fullName evidence="8">NAD(P)/FAD-dependent oxidoreductase</fullName>
    </submittedName>
</protein>
<evidence type="ECO:0000256" key="4">
    <source>
        <dbReference type="ARBA" id="ARBA00022827"/>
    </source>
</evidence>
<dbReference type="InterPro" id="IPR036188">
    <property type="entry name" value="FAD/NAD-bd_sf"/>
</dbReference>
<dbReference type="SUPFAM" id="SSF51905">
    <property type="entry name" value="FAD/NAD(P)-binding domain"/>
    <property type="match status" value="2"/>
</dbReference>
<dbReference type="Proteomes" id="UP000829069">
    <property type="component" value="Plasmid p1"/>
</dbReference>
<evidence type="ECO:0000256" key="2">
    <source>
        <dbReference type="ARBA" id="ARBA00010139"/>
    </source>
</evidence>
<comment type="cofactor">
    <cofactor evidence="1">
        <name>FAD</name>
        <dbReference type="ChEBI" id="CHEBI:57692"/>
    </cofactor>
</comment>
<evidence type="ECO:0000256" key="6">
    <source>
        <dbReference type="ARBA" id="ARBA00023002"/>
    </source>
</evidence>
<keyword evidence="6" id="KW-0560">Oxidoreductase</keyword>
<organism evidence="8 9">
    <name type="scientific">Arthrobacter sulfonylureivorans</name>
    <dbReference type="NCBI Taxonomy" id="2486855"/>
    <lineage>
        <taxon>Bacteria</taxon>
        <taxon>Bacillati</taxon>
        <taxon>Actinomycetota</taxon>
        <taxon>Actinomycetes</taxon>
        <taxon>Micrococcales</taxon>
        <taxon>Micrococcaceae</taxon>
        <taxon>Arthrobacter</taxon>
    </lineage>
</organism>
<accession>A0ABY3WHI0</accession>
<dbReference type="InterPro" id="IPR020946">
    <property type="entry name" value="Flavin_mOase-like"/>
</dbReference>
<name>A0ABY3WHI0_9MICC</name>
<evidence type="ECO:0000256" key="5">
    <source>
        <dbReference type="ARBA" id="ARBA00022857"/>
    </source>
</evidence>
<dbReference type="PANTHER" id="PTHR43098">
    <property type="entry name" value="L-ORNITHINE N(5)-MONOOXYGENASE-RELATED"/>
    <property type="match status" value="1"/>
</dbReference>
<evidence type="ECO:0000313" key="9">
    <source>
        <dbReference type="Proteomes" id="UP000829069"/>
    </source>
</evidence>
<dbReference type="Pfam" id="PF00743">
    <property type="entry name" value="FMO-like"/>
    <property type="match status" value="1"/>
</dbReference>
<reference evidence="8 9" key="1">
    <citation type="submission" date="2022-03" db="EMBL/GenBank/DDBJ databases">
        <title>Isotopic signatures of nitrous oxide derived from detoxification processes.</title>
        <authorList>
            <person name="Behrendt U."/>
            <person name="Buchen C."/>
            <person name="Well R."/>
            <person name="Ulrich A."/>
            <person name="Rohe L."/>
            <person name="Kolb S."/>
            <person name="Schloter M."/>
            <person name="Horn M.A."/>
            <person name="Augustin J."/>
        </authorList>
    </citation>
    <scope>NUCLEOTIDE SEQUENCE [LARGE SCALE GENOMIC DNA]</scope>
    <source>
        <strain evidence="8 9">S4-C24</strain>
        <plasmid evidence="8 9">p1</plasmid>
    </source>
</reference>
<dbReference type="PANTHER" id="PTHR43098:SF3">
    <property type="entry name" value="L-ORNITHINE N(5)-MONOOXYGENASE-RELATED"/>
    <property type="match status" value="1"/>
</dbReference>
<gene>
    <name evidence="8" type="ORF">MNQ99_18740</name>
</gene>
<dbReference type="EMBL" id="CP093327">
    <property type="protein sequence ID" value="UNK47762.1"/>
    <property type="molecule type" value="Genomic_DNA"/>
</dbReference>
<dbReference type="InterPro" id="IPR050775">
    <property type="entry name" value="FAD-binding_Monooxygenases"/>
</dbReference>
<evidence type="ECO:0000256" key="1">
    <source>
        <dbReference type="ARBA" id="ARBA00001974"/>
    </source>
</evidence>
<evidence type="ECO:0000256" key="3">
    <source>
        <dbReference type="ARBA" id="ARBA00022630"/>
    </source>
</evidence>
<geneLocation type="plasmid" evidence="8 9">
    <name>p1</name>
</geneLocation>
<keyword evidence="3" id="KW-0285">Flavoprotein</keyword>
<sequence>MSTEETPRTVDVAVIGAGAAGIYAMHKMTELGFSAVGFERGSSVGGAWYWNRYPGLYCDIESIDYSYSFSEELQQEWVWKRKYSTQPEILSYFEWVADRLDVRKSFLFNTSVTDAVWSDESQRWRVNTDTGVVLDARFIIGATGPLSTPKIPEFEGAEGFKGEILATARWPREPQNFAGKRVAVIGTGSSGVQVIPVVAEQAEQLFVLQRTPSYAVPAHNHLLQQPHIDEVKSDYRGYRERARQTPLGVFTGSSGKNASEVTVAERELEFQKAYDYGSTVKFGSSFNDLLMDPESNKAAAEFLANKIRSRVVDPAVAEKLIPSGYPILTRRLCSENNYYEAYNRPNVTLVDLFEEEIVRLTPEGIETTKGTYEVDVIILATGFDAFTGALRAINIVGREGRTLRGKWDESPSTYLGIAVSGFPNLFTVVGPLGGAGISNVVLNIEQHIEWIGDFLTTLRDQGATSFNADPDAEQDWVDKVAEVADATLFRYANSWYTGSNIEGKPRVVLQWVGGVSEYERILLECAKENYRGFHIVAADQPEFVGAAAK</sequence>
<dbReference type="RefSeq" id="WP_241915461.1">
    <property type="nucleotide sequence ID" value="NZ_CP093327.1"/>
</dbReference>
<proteinExistence type="inferred from homology"/>
<keyword evidence="4" id="KW-0274">FAD</keyword>
<evidence type="ECO:0000313" key="8">
    <source>
        <dbReference type="EMBL" id="UNK47762.1"/>
    </source>
</evidence>
<dbReference type="PRINTS" id="PR00411">
    <property type="entry name" value="PNDRDTASEI"/>
</dbReference>
<dbReference type="Gene3D" id="3.50.50.60">
    <property type="entry name" value="FAD/NAD(P)-binding domain"/>
    <property type="match status" value="2"/>
</dbReference>
<keyword evidence="8" id="KW-0614">Plasmid</keyword>
<keyword evidence="5" id="KW-0521">NADP</keyword>
<keyword evidence="9" id="KW-1185">Reference proteome</keyword>